<dbReference type="AlphaFoldDB" id="A0A1D2K2M2"/>
<accession>A0A1D2K2M2</accession>
<gene>
    <name evidence="5" type="ORF">BTBSAS_20035</name>
    <name evidence="4" type="ORF">CNY62_00165</name>
</gene>
<name>A0A1D2K2M2_BROTH</name>
<dbReference type="GeneID" id="66536018"/>
<evidence type="ECO:0000256" key="2">
    <source>
        <dbReference type="ARBA" id="ARBA00023669"/>
    </source>
</evidence>
<dbReference type="Proteomes" id="UP000270190">
    <property type="component" value="Unassembled WGS sequence"/>
</dbReference>
<keyword evidence="6" id="KW-1185">Reference proteome</keyword>
<evidence type="ECO:0000313" key="5">
    <source>
        <dbReference type="EMBL" id="SPP28165.1"/>
    </source>
</evidence>
<evidence type="ECO:0000313" key="7">
    <source>
        <dbReference type="Proteomes" id="UP000270190"/>
    </source>
</evidence>
<evidence type="ECO:0000313" key="4">
    <source>
        <dbReference type="EMBL" id="ATF24911.1"/>
    </source>
</evidence>
<dbReference type="PROSITE" id="PS51932">
    <property type="entry name" value="BMV"/>
    <property type="match status" value="1"/>
</dbReference>
<dbReference type="PANTHER" id="PTHR36539:SF2">
    <property type="entry name" value="ETHANOLAMINE UTILIZATION PROTEIN"/>
    <property type="match status" value="1"/>
</dbReference>
<keyword evidence="2" id="KW-1282">Carboxysome</keyword>
<dbReference type="InterPro" id="IPR004992">
    <property type="entry name" value="EutN_CcmL"/>
</dbReference>
<proteinExistence type="predicted"/>
<dbReference type="KEGG" id="bths:CNY62_00165"/>
<dbReference type="GO" id="GO:0031470">
    <property type="term" value="C:carboxysome"/>
    <property type="evidence" value="ECO:0007669"/>
    <property type="project" value="UniProtKB-SubCell"/>
</dbReference>
<dbReference type="Pfam" id="PF03319">
    <property type="entry name" value="EutN_CcmL"/>
    <property type="match status" value="1"/>
</dbReference>
<evidence type="ECO:0000256" key="3">
    <source>
        <dbReference type="ARBA" id="ARBA00024446"/>
    </source>
</evidence>
<dbReference type="STRING" id="2756.BFR44_03175"/>
<dbReference type="RefSeq" id="WP_029092027.1">
    <property type="nucleotide sequence ID" value="NZ_CBCPHX010000001.1"/>
</dbReference>
<keyword evidence="3" id="KW-1283">Bacterial microcompartment</keyword>
<dbReference type="OrthoDB" id="196195at2"/>
<protein>
    <submittedName>
        <fullName evidence="4 5">Ethanolamine utilization protein EutN</fullName>
    </submittedName>
</protein>
<dbReference type="PANTHER" id="PTHR36539">
    <property type="entry name" value="ETHANOLAMINE UTILIZATION PROTEIN EUTN"/>
    <property type="match status" value="1"/>
</dbReference>
<dbReference type="SUPFAM" id="SSF159133">
    <property type="entry name" value="EutN/CcmL-like"/>
    <property type="match status" value="1"/>
</dbReference>
<evidence type="ECO:0000313" key="6">
    <source>
        <dbReference type="Proteomes" id="UP000243591"/>
    </source>
</evidence>
<dbReference type="InterPro" id="IPR036677">
    <property type="entry name" value="EutN_CcmL_sf"/>
</dbReference>
<reference evidence="7" key="2">
    <citation type="submission" date="2018-04" db="EMBL/GenBank/DDBJ databases">
        <authorList>
            <person name="Illikoud N."/>
        </authorList>
    </citation>
    <scope>NUCLEOTIDE SEQUENCE [LARGE SCALE GENOMIC DNA]</scope>
</reference>
<evidence type="ECO:0000256" key="1">
    <source>
        <dbReference type="ARBA" id="ARBA00023587"/>
    </source>
</evidence>
<reference evidence="4 6" key="1">
    <citation type="submission" date="2017-09" db="EMBL/GenBank/DDBJ databases">
        <title>Complete Genome Sequences of Two Strains of the Meat Spoilage Bacterium Brochothrix thermosphacta Isolated from Ground Chicken.</title>
        <authorList>
            <person name="Paoli G.C."/>
            <person name="Wijey C."/>
            <person name="Chen C.-Y."/>
            <person name="Nguyen L."/>
            <person name="Yan X."/>
            <person name="Irwin P.L."/>
        </authorList>
    </citation>
    <scope>NUCLEOTIDE SEQUENCE [LARGE SCALE GENOMIC DNA]</scope>
    <source>
        <strain evidence="4 6">BI</strain>
    </source>
</reference>
<dbReference type="EMBL" id="OUNC01000012">
    <property type="protein sequence ID" value="SPP28165.1"/>
    <property type="molecule type" value="Genomic_DNA"/>
</dbReference>
<reference evidence="5" key="3">
    <citation type="submission" date="2018-04" db="EMBL/GenBank/DDBJ databases">
        <authorList>
            <person name="Go L.Y."/>
            <person name="Mitchell J.A."/>
        </authorList>
    </citation>
    <scope>NUCLEOTIDE SEQUENCE</scope>
    <source>
        <strain evidence="5">BSAS1 3</strain>
    </source>
</reference>
<dbReference type="Proteomes" id="UP000243591">
    <property type="component" value="Chromosome"/>
</dbReference>
<organism evidence="4 6">
    <name type="scientific">Brochothrix thermosphacta</name>
    <name type="common">Microbacterium thermosphactum</name>
    <dbReference type="NCBI Taxonomy" id="2756"/>
    <lineage>
        <taxon>Bacteria</taxon>
        <taxon>Bacillati</taxon>
        <taxon>Bacillota</taxon>
        <taxon>Bacilli</taxon>
        <taxon>Bacillales</taxon>
        <taxon>Listeriaceae</taxon>
        <taxon>Brochothrix</taxon>
    </lineage>
</organism>
<comment type="subcellular location">
    <subcellularLocation>
        <location evidence="1">Carboxysome</location>
    </subcellularLocation>
</comment>
<dbReference type="Gene3D" id="2.40.50.220">
    <property type="entry name" value="EutN/Ccml"/>
    <property type="match status" value="1"/>
</dbReference>
<dbReference type="CDD" id="cd01614">
    <property type="entry name" value="EutN_CcmL"/>
    <property type="match status" value="1"/>
</dbReference>
<sequence>MLIGKVTGSLWSTRKDEKLNGITFLIVTVCTDETTHTQRSLVAGDIVGAGLGDLVLVTEGSAARVAASHPDVPLDAMIVGIIDSVDRGN</sequence>
<dbReference type="EMBL" id="CP023483">
    <property type="protein sequence ID" value="ATF24911.1"/>
    <property type="molecule type" value="Genomic_DNA"/>
</dbReference>